<reference evidence="2" key="1">
    <citation type="journal article" date="2014" name="Int. J. Syst. Evol. Microbiol.">
        <title>Complete genome sequence of Corynebacterium casei LMG S-19264T (=DSM 44701T), isolated from a smear-ripened cheese.</title>
        <authorList>
            <consortium name="US DOE Joint Genome Institute (JGI-PGF)"/>
            <person name="Walter F."/>
            <person name="Albersmeier A."/>
            <person name="Kalinowski J."/>
            <person name="Ruckert C."/>
        </authorList>
    </citation>
    <scope>NUCLEOTIDE SEQUENCE</scope>
    <source>
        <strain evidence="2">KCTC 23430</strain>
    </source>
</reference>
<reference evidence="2" key="2">
    <citation type="submission" date="2020-09" db="EMBL/GenBank/DDBJ databases">
        <authorList>
            <person name="Sun Q."/>
            <person name="Kim S."/>
        </authorList>
    </citation>
    <scope>NUCLEOTIDE SEQUENCE</scope>
    <source>
        <strain evidence="2">KCTC 23430</strain>
    </source>
</reference>
<accession>A0A919CL34</accession>
<dbReference type="NCBIfam" id="TIGR01444">
    <property type="entry name" value="fkbM_fam"/>
    <property type="match status" value="1"/>
</dbReference>
<dbReference type="InterPro" id="IPR053188">
    <property type="entry name" value="FkbM_Methyltransferase"/>
</dbReference>
<feature type="domain" description="Methyltransferase FkbM" evidence="1">
    <location>
        <begin position="11"/>
        <end position="157"/>
    </location>
</feature>
<dbReference type="SUPFAM" id="SSF53335">
    <property type="entry name" value="S-adenosyl-L-methionine-dependent methyltransferases"/>
    <property type="match status" value="1"/>
</dbReference>
<organism evidence="2 3">
    <name type="scientific">Parahalioglobus pacificus</name>
    <dbReference type="NCBI Taxonomy" id="930806"/>
    <lineage>
        <taxon>Bacteria</taxon>
        <taxon>Pseudomonadati</taxon>
        <taxon>Pseudomonadota</taxon>
        <taxon>Gammaproteobacteria</taxon>
        <taxon>Cellvibrionales</taxon>
        <taxon>Halieaceae</taxon>
        <taxon>Parahalioglobus</taxon>
    </lineage>
</organism>
<dbReference type="Proteomes" id="UP000644693">
    <property type="component" value="Unassembled WGS sequence"/>
</dbReference>
<comment type="caution">
    <text evidence="2">The sequence shown here is derived from an EMBL/GenBank/DDBJ whole genome shotgun (WGS) entry which is preliminary data.</text>
</comment>
<dbReference type="Gene3D" id="3.40.50.150">
    <property type="entry name" value="Vaccinia Virus protein VP39"/>
    <property type="match status" value="1"/>
</dbReference>
<evidence type="ECO:0000259" key="1">
    <source>
        <dbReference type="Pfam" id="PF05050"/>
    </source>
</evidence>
<dbReference type="InterPro" id="IPR029063">
    <property type="entry name" value="SAM-dependent_MTases_sf"/>
</dbReference>
<dbReference type="AlphaFoldDB" id="A0A919CL34"/>
<keyword evidence="3" id="KW-1185">Reference proteome</keyword>
<sequence length="194" mass="21825">MHEIFPDAQLILIEPNSELYPRIAEHTAAFSAQTSLVEAAVGEKADTMQLNIWENPKHGNETTALAASSLLGHVQGEATRRLDVAVRTIDDICEEHGLLPDLIKLDLQGAELPALRGATRALAHCELCIIEFGCLDAYEHRTTPAQLIAYMERHSFVLYDIVDVRYRPYDSALTGGDFFFIKRSSRLKKHRDYF</sequence>
<evidence type="ECO:0000313" key="2">
    <source>
        <dbReference type="EMBL" id="GHD33750.1"/>
    </source>
</evidence>
<dbReference type="Pfam" id="PF05050">
    <property type="entry name" value="Methyltransf_21"/>
    <property type="match status" value="1"/>
</dbReference>
<name>A0A919CL34_9GAMM</name>
<dbReference type="PANTHER" id="PTHR36973">
    <property type="entry name" value="SLL1456 PROTEIN-RELATED"/>
    <property type="match status" value="1"/>
</dbReference>
<dbReference type="PANTHER" id="PTHR36973:SF4">
    <property type="entry name" value="NODULATION PROTEIN"/>
    <property type="match status" value="1"/>
</dbReference>
<gene>
    <name evidence="2" type="ORF">GCM10007053_18580</name>
</gene>
<evidence type="ECO:0000313" key="3">
    <source>
        <dbReference type="Proteomes" id="UP000644693"/>
    </source>
</evidence>
<protein>
    <recommendedName>
        <fullName evidence="1">Methyltransferase FkbM domain-containing protein</fullName>
    </recommendedName>
</protein>
<dbReference type="GO" id="GO:0008171">
    <property type="term" value="F:O-methyltransferase activity"/>
    <property type="evidence" value="ECO:0007669"/>
    <property type="project" value="TreeGrafter"/>
</dbReference>
<dbReference type="EMBL" id="BMYM01000002">
    <property type="protein sequence ID" value="GHD33750.1"/>
    <property type="molecule type" value="Genomic_DNA"/>
</dbReference>
<proteinExistence type="predicted"/>
<dbReference type="InterPro" id="IPR006342">
    <property type="entry name" value="FkbM_mtfrase"/>
</dbReference>